<name>A0ABW0WP97_STRNO</name>
<accession>A0ABW0WP97</accession>
<keyword evidence="5" id="KW-1185">Reference proteome</keyword>
<dbReference type="InterPro" id="IPR009081">
    <property type="entry name" value="PP-bd_ACP"/>
</dbReference>
<dbReference type="RefSeq" id="WP_344346567.1">
    <property type="nucleotide sequence ID" value="NZ_BAAASM010000004.1"/>
</dbReference>
<comment type="caution">
    <text evidence="4">The sequence shown here is derived from an EMBL/GenBank/DDBJ whole genome shotgun (WGS) entry which is preliminary data.</text>
</comment>
<evidence type="ECO:0000259" key="3">
    <source>
        <dbReference type="PROSITE" id="PS50075"/>
    </source>
</evidence>
<proteinExistence type="predicted"/>
<dbReference type="InterPro" id="IPR036736">
    <property type="entry name" value="ACP-like_sf"/>
</dbReference>
<sequence length="87" mass="9576">MPQRSDTDRAGVARLVHETVTAILPQVPAEQITGDKHLKDLGADSVDRVEIIMALIDALGVREPMARFSTVPDIDALIDFLVEVKQR</sequence>
<dbReference type="InterPro" id="IPR020806">
    <property type="entry name" value="PKS_PP-bd"/>
</dbReference>
<dbReference type="SMART" id="SM00823">
    <property type="entry name" value="PKS_PP"/>
    <property type="match status" value="1"/>
</dbReference>
<organism evidence="4 5">
    <name type="scientific">Streptomyces nogalater</name>
    <dbReference type="NCBI Taxonomy" id="38314"/>
    <lineage>
        <taxon>Bacteria</taxon>
        <taxon>Bacillati</taxon>
        <taxon>Actinomycetota</taxon>
        <taxon>Actinomycetes</taxon>
        <taxon>Kitasatosporales</taxon>
        <taxon>Streptomycetaceae</taxon>
        <taxon>Streptomyces</taxon>
    </lineage>
</organism>
<dbReference type="Pfam" id="PF00550">
    <property type="entry name" value="PP-binding"/>
    <property type="match status" value="1"/>
</dbReference>
<feature type="domain" description="Carrier" evidence="3">
    <location>
        <begin position="10"/>
        <end position="85"/>
    </location>
</feature>
<evidence type="ECO:0000313" key="4">
    <source>
        <dbReference type="EMBL" id="MFC5658764.1"/>
    </source>
</evidence>
<reference evidence="5" key="1">
    <citation type="journal article" date="2019" name="Int. J. Syst. Evol. Microbiol.">
        <title>The Global Catalogue of Microorganisms (GCM) 10K type strain sequencing project: providing services to taxonomists for standard genome sequencing and annotation.</title>
        <authorList>
            <consortium name="The Broad Institute Genomics Platform"/>
            <consortium name="The Broad Institute Genome Sequencing Center for Infectious Disease"/>
            <person name="Wu L."/>
            <person name="Ma J."/>
        </authorList>
    </citation>
    <scope>NUCLEOTIDE SEQUENCE [LARGE SCALE GENOMIC DNA]</scope>
    <source>
        <strain evidence="5">KCTC 5701</strain>
    </source>
</reference>
<evidence type="ECO:0000313" key="5">
    <source>
        <dbReference type="Proteomes" id="UP001596065"/>
    </source>
</evidence>
<keyword evidence="1" id="KW-0596">Phosphopantetheine</keyword>
<keyword evidence="2" id="KW-0597">Phosphoprotein</keyword>
<dbReference type="EMBL" id="JBHSOE010000050">
    <property type="protein sequence ID" value="MFC5658764.1"/>
    <property type="molecule type" value="Genomic_DNA"/>
</dbReference>
<gene>
    <name evidence="4" type="ORF">ACFP3J_25195</name>
</gene>
<dbReference type="Proteomes" id="UP001596065">
    <property type="component" value="Unassembled WGS sequence"/>
</dbReference>
<evidence type="ECO:0000256" key="2">
    <source>
        <dbReference type="ARBA" id="ARBA00022553"/>
    </source>
</evidence>
<dbReference type="PROSITE" id="PS50075">
    <property type="entry name" value="CARRIER"/>
    <property type="match status" value="1"/>
</dbReference>
<dbReference type="SUPFAM" id="SSF47336">
    <property type="entry name" value="ACP-like"/>
    <property type="match status" value="1"/>
</dbReference>
<evidence type="ECO:0000256" key="1">
    <source>
        <dbReference type="ARBA" id="ARBA00022450"/>
    </source>
</evidence>
<dbReference type="Gene3D" id="1.10.1200.10">
    <property type="entry name" value="ACP-like"/>
    <property type="match status" value="1"/>
</dbReference>
<protein>
    <submittedName>
        <fullName evidence="4">Acyl carrier protein</fullName>
    </submittedName>
</protein>